<feature type="binding site" evidence="15">
    <location>
        <position position="209"/>
    </location>
    <ligand>
        <name>a divalent metal cation</name>
        <dbReference type="ChEBI" id="CHEBI:60240"/>
    </ligand>
</feature>
<dbReference type="PANTHER" id="PTHR10907">
    <property type="entry name" value="REGUCALCIN"/>
    <property type="match status" value="1"/>
</dbReference>
<dbReference type="Proteomes" id="UP001431783">
    <property type="component" value="Unassembled WGS sequence"/>
</dbReference>
<comment type="subcellular location">
    <subcellularLocation>
        <location evidence="5">Cytoplasm</location>
    </subcellularLocation>
</comment>
<dbReference type="InterPro" id="IPR008367">
    <property type="entry name" value="Regucalcin"/>
</dbReference>
<feature type="active site" description="Proton donor/acceptor" evidence="14">
    <location>
        <position position="209"/>
    </location>
</feature>
<evidence type="ECO:0000256" key="13">
    <source>
        <dbReference type="ARBA" id="ARBA00032464"/>
    </source>
</evidence>
<evidence type="ECO:0000256" key="6">
    <source>
        <dbReference type="ARBA" id="ARBA00008853"/>
    </source>
</evidence>
<dbReference type="FunFam" id="2.120.10.30:FF:000027">
    <property type="entry name" value="Regucalcin homologue"/>
    <property type="match status" value="1"/>
</dbReference>
<reference evidence="17 18" key="1">
    <citation type="submission" date="2023-03" db="EMBL/GenBank/DDBJ databases">
        <title>Genome insight into feeding habits of ladybird beetles.</title>
        <authorList>
            <person name="Li H.-S."/>
            <person name="Huang Y.-H."/>
            <person name="Pang H."/>
        </authorList>
    </citation>
    <scope>NUCLEOTIDE SEQUENCE [LARGE SCALE GENOMIC DNA]</scope>
    <source>
        <strain evidence="17">SYSU_2023b</strain>
        <tissue evidence="17">Whole body</tissue>
    </source>
</reference>
<dbReference type="SUPFAM" id="SSF63829">
    <property type="entry name" value="Calcium-dependent phosphotriesterase"/>
    <property type="match status" value="1"/>
</dbReference>
<evidence type="ECO:0000256" key="1">
    <source>
        <dbReference type="ARBA" id="ARBA00001589"/>
    </source>
</evidence>
<comment type="cofactor">
    <cofactor evidence="3">
        <name>Mn(2+)</name>
        <dbReference type="ChEBI" id="CHEBI:29035"/>
    </cofactor>
</comment>
<feature type="binding site" evidence="15">
    <location>
        <position position="159"/>
    </location>
    <ligand>
        <name>a divalent metal cation</name>
        <dbReference type="ChEBI" id="CHEBI:60240"/>
    </ligand>
</feature>
<keyword evidence="15" id="KW-0862">Zinc</keyword>
<dbReference type="PRINTS" id="PR01791">
    <property type="entry name" value="REGUCALCIN"/>
</dbReference>
<comment type="cofactor">
    <cofactor evidence="2">
        <name>Ca(2+)</name>
        <dbReference type="ChEBI" id="CHEBI:29108"/>
    </cofactor>
</comment>
<evidence type="ECO:0000256" key="12">
    <source>
        <dbReference type="ARBA" id="ARBA00022837"/>
    </source>
</evidence>
<feature type="binding site" evidence="15">
    <location>
        <position position="16"/>
    </location>
    <ligand>
        <name>a divalent metal cation</name>
        <dbReference type="ChEBI" id="CHEBI:60240"/>
    </ligand>
</feature>
<dbReference type="InterPro" id="IPR013658">
    <property type="entry name" value="SGL"/>
</dbReference>
<comment type="similarity">
    <text evidence="6">Belongs to the SMP-30/CGR1 family.</text>
</comment>
<keyword evidence="18" id="KW-1185">Reference proteome</keyword>
<sequence length="304" mass="33674">MAPTIEKVVQNMELGEAPHWDIASQSLYFVDIYSKAINRFVPSTKTHTKAHLDHNVSFIIPVEGEKNKFIVGLEKSIAIIVWDGISDKVEEVKKLADVDGQSSDAESKLNDSKCDATGRLWAGTMGVEKTGNMISNKGHLYSFEKGVLNKHLDQIDISNGLTWSRDNKKFFHIDTPKPIIYQYDFDISTGKLSNKKVHFTLTNSDGFPDGMTIDEEENLWVAVFGGYKILKIDSKKPETLLSTIDLPAKQVTSLAWGGQNLDELYVTSGKLTMAGEVLSPPDHGTLYKITGTGSKGVPMYNCKV</sequence>
<dbReference type="EC" id="3.1.1.17" evidence="7"/>
<protein>
    <recommendedName>
        <fullName evidence="8">Regucalcin</fullName>
        <ecNumber evidence="7">3.1.1.17</ecNumber>
    </recommendedName>
    <alternativeName>
        <fullName evidence="13">Gluconolactonase</fullName>
    </alternativeName>
</protein>
<comment type="cofactor">
    <cofactor evidence="15">
        <name>Zn(2+)</name>
        <dbReference type="ChEBI" id="CHEBI:29105"/>
    </cofactor>
    <text evidence="15">Binds 1 divalent metal cation per subunit.</text>
</comment>
<organism evidence="17 18">
    <name type="scientific">Henosepilachna vigintioctopunctata</name>
    <dbReference type="NCBI Taxonomy" id="420089"/>
    <lineage>
        <taxon>Eukaryota</taxon>
        <taxon>Metazoa</taxon>
        <taxon>Ecdysozoa</taxon>
        <taxon>Arthropoda</taxon>
        <taxon>Hexapoda</taxon>
        <taxon>Insecta</taxon>
        <taxon>Pterygota</taxon>
        <taxon>Neoptera</taxon>
        <taxon>Endopterygota</taxon>
        <taxon>Coleoptera</taxon>
        <taxon>Polyphaga</taxon>
        <taxon>Cucujiformia</taxon>
        <taxon>Coccinelloidea</taxon>
        <taxon>Coccinellidae</taxon>
        <taxon>Epilachninae</taxon>
        <taxon>Epilachnini</taxon>
        <taxon>Henosepilachna</taxon>
    </lineage>
</organism>
<evidence type="ECO:0000256" key="8">
    <source>
        <dbReference type="ARBA" id="ARBA00016808"/>
    </source>
</evidence>
<evidence type="ECO:0000313" key="17">
    <source>
        <dbReference type="EMBL" id="KAK9869824.1"/>
    </source>
</evidence>
<evidence type="ECO:0000256" key="11">
    <source>
        <dbReference type="ARBA" id="ARBA00022801"/>
    </source>
</evidence>
<feature type="binding site" evidence="15">
    <location>
        <position position="128"/>
    </location>
    <ligand>
        <name>substrate</name>
    </ligand>
</feature>
<dbReference type="GO" id="GO:0019853">
    <property type="term" value="P:L-ascorbic acid biosynthetic process"/>
    <property type="evidence" value="ECO:0007669"/>
    <property type="project" value="TreeGrafter"/>
</dbReference>
<feature type="domain" description="SMP-30/Gluconolactonase/LRE-like region" evidence="16">
    <location>
        <begin position="14"/>
        <end position="269"/>
    </location>
</feature>
<evidence type="ECO:0000313" key="18">
    <source>
        <dbReference type="Proteomes" id="UP001431783"/>
    </source>
</evidence>
<name>A0AAW1TIJ5_9CUCU</name>
<evidence type="ECO:0000256" key="10">
    <source>
        <dbReference type="ARBA" id="ARBA00022723"/>
    </source>
</evidence>
<dbReference type="PANTHER" id="PTHR10907:SF66">
    <property type="entry name" value="MIP34848P1-RELATED"/>
    <property type="match status" value="1"/>
</dbReference>
<keyword evidence="9" id="KW-0963">Cytoplasm</keyword>
<gene>
    <name evidence="17" type="ORF">WA026_003553</name>
</gene>
<dbReference type="InterPro" id="IPR011042">
    <property type="entry name" value="6-blade_b-propeller_TolB-like"/>
</dbReference>
<dbReference type="GO" id="GO:0030234">
    <property type="term" value="F:enzyme regulator activity"/>
    <property type="evidence" value="ECO:0007669"/>
    <property type="project" value="InterPro"/>
</dbReference>
<evidence type="ECO:0000256" key="9">
    <source>
        <dbReference type="ARBA" id="ARBA00022490"/>
    </source>
</evidence>
<dbReference type="InterPro" id="IPR005511">
    <property type="entry name" value="SMP-30"/>
</dbReference>
<dbReference type="PRINTS" id="PR01790">
    <property type="entry name" value="SMP30FAMILY"/>
</dbReference>
<keyword evidence="12" id="KW-0106">Calcium</keyword>
<keyword evidence="11" id="KW-0378">Hydrolase</keyword>
<proteinExistence type="inferred from homology"/>
<comment type="cofactor">
    <cofactor evidence="4">
        <name>Mg(2+)</name>
        <dbReference type="ChEBI" id="CHEBI:18420"/>
    </cofactor>
</comment>
<dbReference type="GO" id="GO:0005509">
    <property type="term" value="F:calcium ion binding"/>
    <property type="evidence" value="ECO:0007669"/>
    <property type="project" value="InterPro"/>
</dbReference>
<evidence type="ECO:0000256" key="5">
    <source>
        <dbReference type="ARBA" id="ARBA00004496"/>
    </source>
</evidence>
<dbReference type="Pfam" id="PF08450">
    <property type="entry name" value="SGL"/>
    <property type="match status" value="1"/>
</dbReference>
<accession>A0AAW1TIJ5</accession>
<evidence type="ECO:0000256" key="7">
    <source>
        <dbReference type="ARBA" id="ARBA00013227"/>
    </source>
</evidence>
<dbReference type="Gene3D" id="2.120.10.30">
    <property type="entry name" value="TolB, C-terminal domain"/>
    <property type="match status" value="1"/>
</dbReference>
<dbReference type="GO" id="GO:0004341">
    <property type="term" value="F:gluconolactonase activity"/>
    <property type="evidence" value="ECO:0007669"/>
    <property type="project" value="UniProtKB-EC"/>
</dbReference>
<evidence type="ECO:0000259" key="16">
    <source>
        <dbReference type="Pfam" id="PF08450"/>
    </source>
</evidence>
<keyword evidence="10 15" id="KW-0479">Metal-binding</keyword>
<dbReference type="GO" id="GO:0005737">
    <property type="term" value="C:cytoplasm"/>
    <property type="evidence" value="ECO:0007669"/>
    <property type="project" value="UniProtKB-SubCell"/>
</dbReference>
<evidence type="ECO:0000256" key="2">
    <source>
        <dbReference type="ARBA" id="ARBA00001913"/>
    </source>
</evidence>
<evidence type="ECO:0000256" key="3">
    <source>
        <dbReference type="ARBA" id="ARBA00001936"/>
    </source>
</evidence>
<evidence type="ECO:0000256" key="15">
    <source>
        <dbReference type="PIRSR" id="PIRSR605511-2"/>
    </source>
</evidence>
<evidence type="ECO:0000256" key="14">
    <source>
        <dbReference type="PIRSR" id="PIRSR605511-1"/>
    </source>
</evidence>
<evidence type="ECO:0000256" key="4">
    <source>
        <dbReference type="ARBA" id="ARBA00001946"/>
    </source>
</evidence>
<feature type="binding site" evidence="15">
    <location>
        <position position="110"/>
    </location>
    <ligand>
        <name>substrate</name>
    </ligand>
</feature>
<dbReference type="AlphaFoldDB" id="A0AAW1TIJ5"/>
<comment type="catalytic activity">
    <reaction evidence="1">
        <text>D-glucono-1,5-lactone + H2O = D-gluconate + H(+)</text>
        <dbReference type="Rhea" id="RHEA:10440"/>
        <dbReference type="ChEBI" id="CHEBI:15377"/>
        <dbReference type="ChEBI" id="CHEBI:15378"/>
        <dbReference type="ChEBI" id="CHEBI:16217"/>
        <dbReference type="ChEBI" id="CHEBI:18391"/>
        <dbReference type="EC" id="3.1.1.17"/>
    </reaction>
</comment>
<comment type="caution">
    <text evidence="17">The sequence shown here is derived from an EMBL/GenBank/DDBJ whole genome shotgun (WGS) entry which is preliminary data.</text>
</comment>
<dbReference type="EMBL" id="JARQZJ010000001">
    <property type="protein sequence ID" value="KAK9869824.1"/>
    <property type="molecule type" value="Genomic_DNA"/>
</dbReference>